<organism evidence="2 3">
    <name type="scientific">Micractinium conductrix</name>
    <dbReference type="NCBI Taxonomy" id="554055"/>
    <lineage>
        <taxon>Eukaryota</taxon>
        <taxon>Viridiplantae</taxon>
        <taxon>Chlorophyta</taxon>
        <taxon>core chlorophytes</taxon>
        <taxon>Trebouxiophyceae</taxon>
        <taxon>Chlorellales</taxon>
        <taxon>Chlorellaceae</taxon>
        <taxon>Chlorella clade</taxon>
        <taxon>Micractinium</taxon>
    </lineage>
</organism>
<feature type="region of interest" description="Disordered" evidence="1">
    <location>
        <begin position="1"/>
        <end position="48"/>
    </location>
</feature>
<feature type="compositionally biased region" description="Basic residues" evidence="1">
    <location>
        <begin position="1"/>
        <end position="17"/>
    </location>
</feature>
<dbReference type="Pfam" id="PF11523">
    <property type="entry name" value="DUF3223"/>
    <property type="match status" value="1"/>
</dbReference>
<dbReference type="AlphaFoldDB" id="A0A2P6V963"/>
<comment type="caution">
    <text evidence="2">The sequence shown here is derived from an EMBL/GenBank/DDBJ whole genome shotgun (WGS) entry which is preliminary data.</text>
</comment>
<accession>A0A2P6V963</accession>
<dbReference type="EMBL" id="LHPF02000019">
    <property type="protein sequence ID" value="PSC70624.1"/>
    <property type="molecule type" value="Genomic_DNA"/>
</dbReference>
<protein>
    <submittedName>
        <fullName evidence="2">Uncharacterized protein</fullName>
    </submittedName>
</protein>
<dbReference type="Gene3D" id="3.10.450.40">
    <property type="match status" value="1"/>
</dbReference>
<dbReference type="Proteomes" id="UP000239649">
    <property type="component" value="Unassembled WGS sequence"/>
</dbReference>
<evidence type="ECO:0000313" key="2">
    <source>
        <dbReference type="EMBL" id="PSC70624.1"/>
    </source>
</evidence>
<name>A0A2P6V963_9CHLO</name>
<reference evidence="2 3" key="1">
    <citation type="journal article" date="2018" name="Plant J.">
        <title>Genome sequences of Chlorella sorokiniana UTEX 1602 and Micractinium conductrix SAG 241.80: implications to maltose excretion by a green alga.</title>
        <authorList>
            <person name="Arriola M.B."/>
            <person name="Velmurugan N."/>
            <person name="Zhang Y."/>
            <person name="Plunkett M.H."/>
            <person name="Hondzo H."/>
            <person name="Barney B.M."/>
        </authorList>
    </citation>
    <scope>NUCLEOTIDE SEQUENCE [LARGE SCALE GENOMIC DNA]</scope>
    <source>
        <strain evidence="2 3">SAG 241.80</strain>
    </source>
</reference>
<gene>
    <name evidence="2" type="ORF">C2E20_5954</name>
</gene>
<evidence type="ECO:0000313" key="3">
    <source>
        <dbReference type="Proteomes" id="UP000239649"/>
    </source>
</evidence>
<keyword evidence="3" id="KW-1185">Reference proteome</keyword>
<feature type="compositionally biased region" description="Low complexity" evidence="1">
    <location>
        <begin position="22"/>
        <end position="44"/>
    </location>
</feature>
<sequence length="347" mass="39614">MQQQHSRLHAARWRPAKGRTTPAQAAPSAAADRQQEQQQQQRQQLHAPSAELQAAIGHLRYKELQTALQQRRLSVEDERGEPATQRELAARLAAFMAQPDAFPEAHCTAAPTVEVLGGHLFAGMQQLRWHIQMLLQVLQGDLVEEGHPDFEFLSGLLRRHPRYETKVSHPPAVAFRVRTVTQEAQPPIRMFEYMDGREEWEDFSYRQCIGFVNKNLEVLTVRDAMRWAVRDQLEAFRLVSAQAGRGGRPVWACECCGRVLREVRKVRIHHEQPSFMELIKDYSTAAGRPPPPVDGREPESNRGTFTDAEWVAAWRRYHRKHARLQLLCVPCAKERTAGDTVVEAAFS</sequence>
<evidence type="ECO:0000256" key="1">
    <source>
        <dbReference type="SAM" id="MobiDB-lite"/>
    </source>
</evidence>
<dbReference type="OrthoDB" id="10477773at2759"/>
<proteinExistence type="predicted"/>